<evidence type="ECO:0000313" key="1">
    <source>
        <dbReference type="EMBL" id="MDM5264046.1"/>
    </source>
</evidence>
<dbReference type="EMBL" id="JAQIBC010000004">
    <property type="protein sequence ID" value="MDM5264046.1"/>
    <property type="molecule type" value="Genomic_DNA"/>
</dbReference>
<comment type="caution">
    <text evidence="1">The sequence shown here is derived from an EMBL/GenBank/DDBJ whole genome shotgun (WGS) entry which is preliminary data.</text>
</comment>
<evidence type="ECO:0000313" key="2">
    <source>
        <dbReference type="Proteomes" id="UP001169066"/>
    </source>
</evidence>
<organism evidence="1 2">
    <name type="scientific">Sulfurovum xiamenensis</name>
    <dbReference type="NCBI Taxonomy" id="3019066"/>
    <lineage>
        <taxon>Bacteria</taxon>
        <taxon>Pseudomonadati</taxon>
        <taxon>Campylobacterota</taxon>
        <taxon>Epsilonproteobacteria</taxon>
        <taxon>Campylobacterales</taxon>
        <taxon>Sulfurovaceae</taxon>
        <taxon>Sulfurovum</taxon>
    </lineage>
</organism>
<name>A0ABT7QSI9_9BACT</name>
<sequence>MRQQHKKEYEKEMKKLVSFMILNHSQMHLKPFLPMSLRIPIQQQRKQFMDTVQHGTKLIDQQYLAKETIKASI</sequence>
<dbReference type="RefSeq" id="WP_289401986.1">
    <property type="nucleotide sequence ID" value="NZ_JAQIBC010000004.1"/>
</dbReference>
<proteinExistence type="predicted"/>
<protein>
    <submittedName>
        <fullName evidence="1">Uncharacterized protein</fullName>
    </submittedName>
</protein>
<reference evidence="1" key="1">
    <citation type="submission" date="2023-01" db="EMBL/GenBank/DDBJ databases">
        <title>Sulfurovum sp. XTW-4 genome assembly.</title>
        <authorList>
            <person name="Wang J."/>
        </authorList>
    </citation>
    <scope>NUCLEOTIDE SEQUENCE</scope>
    <source>
        <strain evidence="1">XTW-4</strain>
    </source>
</reference>
<gene>
    <name evidence="1" type="ORF">PF327_07545</name>
</gene>
<dbReference type="Proteomes" id="UP001169066">
    <property type="component" value="Unassembled WGS sequence"/>
</dbReference>
<accession>A0ABT7QSI9</accession>
<keyword evidence="2" id="KW-1185">Reference proteome</keyword>